<dbReference type="InParanoid" id="A0A0D0DKA2"/>
<keyword evidence="3" id="KW-1185">Reference proteome</keyword>
<dbReference type="STRING" id="930991.A0A0D0DKA2"/>
<name>A0A0D0DKA2_9AGAM</name>
<sequence>GHSNSKFISLEEQLTIFLYSSVTGLTVRHVGEHFQQSNNTISQYFHKMTIIFLSAPFYTKYIHMPADNEIHTMICTNPRFWLFFKDAIGTLGGSHIHAAPSAQQRGMY</sequence>
<evidence type="ECO:0000313" key="3">
    <source>
        <dbReference type="Proteomes" id="UP000054538"/>
    </source>
</evidence>
<dbReference type="AlphaFoldDB" id="A0A0D0DKA2"/>
<dbReference type="EMBL" id="KN826529">
    <property type="protein sequence ID" value="KIK78625.1"/>
    <property type="molecule type" value="Genomic_DNA"/>
</dbReference>
<protein>
    <recommendedName>
        <fullName evidence="1">DUF8040 domain-containing protein</fullName>
    </recommendedName>
</protein>
<dbReference type="Pfam" id="PF26138">
    <property type="entry name" value="DUF8040"/>
    <property type="match status" value="1"/>
</dbReference>
<evidence type="ECO:0000259" key="1">
    <source>
        <dbReference type="Pfam" id="PF26138"/>
    </source>
</evidence>
<reference evidence="3" key="2">
    <citation type="submission" date="2015-01" db="EMBL/GenBank/DDBJ databases">
        <title>Evolutionary Origins and Diversification of the Mycorrhizal Mutualists.</title>
        <authorList>
            <consortium name="DOE Joint Genome Institute"/>
            <consortium name="Mycorrhizal Genomics Consortium"/>
            <person name="Kohler A."/>
            <person name="Kuo A."/>
            <person name="Nagy L.G."/>
            <person name="Floudas D."/>
            <person name="Copeland A."/>
            <person name="Barry K.W."/>
            <person name="Cichocki N."/>
            <person name="Veneault-Fourrey C."/>
            <person name="LaButti K."/>
            <person name="Lindquist E.A."/>
            <person name="Lipzen A."/>
            <person name="Lundell T."/>
            <person name="Morin E."/>
            <person name="Murat C."/>
            <person name="Riley R."/>
            <person name="Ohm R."/>
            <person name="Sun H."/>
            <person name="Tunlid A."/>
            <person name="Henrissat B."/>
            <person name="Grigoriev I.V."/>
            <person name="Hibbett D.S."/>
            <person name="Martin F."/>
        </authorList>
    </citation>
    <scope>NUCLEOTIDE SEQUENCE [LARGE SCALE GENOMIC DNA]</scope>
    <source>
        <strain evidence="3">Ve08.2h10</strain>
    </source>
</reference>
<organism evidence="2 3">
    <name type="scientific">Paxillus rubicundulus Ve08.2h10</name>
    <dbReference type="NCBI Taxonomy" id="930991"/>
    <lineage>
        <taxon>Eukaryota</taxon>
        <taxon>Fungi</taxon>
        <taxon>Dikarya</taxon>
        <taxon>Basidiomycota</taxon>
        <taxon>Agaricomycotina</taxon>
        <taxon>Agaricomycetes</taxon>
        <taxon>Agaricomycetidae</taxon>
        <taxon>Boletales</taxon>
        <taxon>Paxilineae</taxon>
        <taxon>Paxillaceae</taxon>
        <taxon>Paxillus</taxon>
    </lineage>
</organism>
<feature type="domain" description="DUF8040" evidence="1">
    <location>
        <begin position="3"/>
        <end position="49"/>
    </location>
</feature>
<feature type="non-terminal residue" evidence="2">
    <location>
        <position position="1"/>
    </location>
</feature>
<reference evidence="2 3" key="1">
    <citation type="submission" date="2014-04" db="EMBL/GenBank/DDBJ databases">
        <authorList>
            <consortium name="DOE Joint Genome Institute"/>
            <person name="Kuo A."/>
            <person name="Kohler A."/>
            <person name="Jargeat P."/>
            <person name="Nagy L.G."/>
            <person name="Floudas D."/>
            <person name="Copeland A."/>
            <person name="Barry K.W."/>
            <person name="Cichocki N."/>
            <person name="Veneault-Fourrey C."/>
            <person name="LaButti K."/>
            <person name="Lindquist E.A."/>
            <person name="Lipzen A."/>
            <person name="Lundell T."/>
            <person name="Morin E."/>
            <person name="Murat C."/>
            <person name="Sun H."/>
            <person name="Tunlid A."/>
            <person name="Henrissat B."/>
            <person name="Grigoriev I.V."/>
            <person name="Hibbett D.S."/>
            <person name="Martin F."/>
            <person name="Nordberg H.P."/>
            <person name="Cantor M.N."/>
            <person name="Hua S.X."/>
        </authorList>
    </citation>
    <scope>NUCLEOTIDE SEQUENCE [LARGE SCALE GENOMIC DNA]</scope>
    <source>
        <strain evidence="2 3">Ve08.2h10</strain>
    </source>
</reference>
<evidence type="ECO:0000313" key="2">
    <source>
        <dbReference type="EMBL" id="KIK78625.1"/>
    </source>
</evidence>
<accession>A0A0D0DKA2</accession>
<dbReference type="Proteomes" id="UP000054538">
    <property type="component" value="Unassembled WGS sequence"/>
</dbReference>
<dbReference type="OrthoDB" id="2617866at2759"/>
<gene>
    <name evidence="2" type="ORF">PAXRUDRAFT_163464</name>
</gene>
<proteinExistence type="predicted"/>
<dbReference type="InterPro" id="IPR058353">
    <property type="entry name" value="DUF8040"/>
</dbReference>
<dbReference type="HOGENOM" id="CLU_040082_6_1_1"/>